<feature type="compositionally biased region" description="Basic residues" evidence="3">
    <location>
        <begin position="30"/>
        <end position="42"/>
    </location>
</feature>
<sequence>MSYWGPEEGRGWRPDDDETVVMPAVPREIRSHRARGRGRGRGAGRPEPAAAVPPHADGPVRRAVRGIGEVLITCGLIVMLFAGYEIWGKQIVIHKQQDRYEQQLQRAWQDPPKKADDAPPLPGQALARLYIPRFGIKLIVVQGVTPEDIRNAPGHYPDSAMPGQIGNFAVAGHREDAIFPRNFDKLRMGDDIIVQTRTTWFVYRTYQQQIVDPHQVDVVNPVPGEPADAKPTKALVTLTTCNPWWDNYQRLIYHGKLVRQMPTADGMPKELKG</sequence>
<dbReference type="KEGG" id="aser:Asera_12350"/>
<dbReference type="EMBL" id="AP023354">
    <property type="protein sequence ID" value="BCJ27127.1"/>
    <property type="molecule type" value="Genomic_DNA"/>
</dbReference>
<accession>A0A810KW53</accession>
<dbReference type="RefSeq" id="WP_051801994.1">
    <property type="nucleotide sequence ID" value="NZ_AP023354.1"/>
</dbReference>
<dbReference type="InterPro" id="IPR042003">
    <property type="entry name" value="Sortase_E"/>
</dbReference>
<reference evidence="4" key="1">
    <citation type="submission" date="2020-08" db="EMBL/GenBank/DDBJ databases">
        <title>Whole genome shotgun sequence of Actinocatenispora sera NBRC 101916.</title>
        <authorList>
            <person name="Komaki H."/>
            <person name="Tamura T."/>
        </authorList>
    </citation>
    <scope>NUCLEOTIDE SEQUENCE</scope>
    <source>
        <strain evidence="4">NBRC 101916</strain>
    </source>
</reference>
<keyword evidence="1" id="KW-0378">Hydrolase</keyword>
<protein>
    <recommendedName>
        <fullName evidence="6">Class E sortase</fullName>
    </recommendedName>
</protein>
<gene>
    <name evidence="4" type="ORF">Asera_12350</name>
</gene>
<dbReference type="InterPro" id="IPR023365">
    <property type="entry name" value="Sortase_dom-sf"/>
</dbReference>
<dbReference type="Proteomes" id="UP000680750">
    <property type="component" value="Chromosome"/>
</dbReference>
<dbReference type="CDD" id="cd05830">
    <property type="entry name" value="Sortase_E"/>
    <property type="match status" value="1"/>
</dbReference>
<organism evidence="4 5">
    <name type="scientific">Actinocatenispora sera</name>
    <dbReference type="NCBI Taxonomy" id="390989"/>
    <lineage>
        <taxon>Bacteria</taxon>
        <taxon>Bacillati</taxon>
        <taxon>Actinomycetota</taxon>
        <taxon>Actinomycetes</taxon>
        <taxon>Micromonosporales</taxon>
        <taxon>Micromonosporaceae</taxon>
        <taxon>Actinocatenispora</taxon>
    </lineage>
</organism>
<dbReference type="OrthoDB" id="5242879at2"/>
<evidence type="ECO:0008006" key="6">
    <source>
        <dbReference type="Google" id="ProtNLM"/>
    </source>
</evidence>
<feature type="active site" description="Proton donor/acceptor" evidence="2">
    <location>
        <position position="173"/>
    </location>
</feature>
<dbReference type="GO" id="GO:0016787">
    <property type="term" value="F:hydrolase activity"/>
    <property type="evidence" value="ECO:0007669"/>
    <property type="project" value="UniProtKB-KW"/>
</dbReference>
<dbReference type="AlphaFoldDB" id="A0A810KW53"/>
<feature type="compositionally biased region" description="Low complexity" evidence="3">
    <location>
        <begin position="45"/>
        <end position="54"/>
    </location>
</feature>
<feature type="active site" description="Acyl-thioester intermediate" evidence="2">
    <location>
        <position position="241"/>
    </location>
</feature>
<evidence type="ECO:0000313" key="5">
    <source>
        <dbReference type="Proteomes" id="UP000680750"/>
    </source>
</evidence>
<evidence type="ECO:0000256" key="2">
    <source>
        <dbReference type="PIRSR" id="PIRSR605754-1"/>
    </source>
</evidence>
<proteinExistence type="predicted"/>
<dbReference type="SUPFAM" id="SSF63817">
    <property type="entry name" value="Sortase"/>
    <property type="match status" value="1"/>
</dbReference>
<dbReference type="NCBIfam" id="TIGR01076">
    <property type="entry name" value="sortase_fam"/>
    <property type="match status" value="1"/>
</dbReference>
<dbReference type="Pfam" id="PF04203">
    <property type="entry name" value="Sortase"/>
    <property type="match status" value="1"/>
</dbReference>
<dbReference type="InterPro" id="IPR005754">
    <property type="entry name" value="Sortase"/>
</dbReference>
<evidence type="ECO:0000256" key="1">
    <source>
        <dbReference type="ARBA" id="ARBA00022801"/>
    </source>
</evidence>
<dbReference type="NCBIfam" id="NF033747">
    <property type="entry name" value="class_E_sortase"/>
    <property type="match status" value="1"/>
</dbReference>
<keyword evidence="5" id="KW-1185">Reference proteome</keyword>
<dbReference type="InterPro" id="IPR053465">
    <property type="entry name" value="Sortase_Class_E"/>
</dbReference>
<evidence type="ECO:0000256" key="3">
    <source>
        <dbReference type="SAM" id="MobiDB-lite"/>
    </source>
</evidence>
<feature type="region of interest" description="Disordered" evidence="3">
    <location>
        <begin position="1"/>
        <end position="59"/>
    </location>
</feature>
<dbReference type="Gene3D" id="2.40.260.10">
    <property type="entry name" value="Sortase"/>
    <property type="match status" value="1"/>
</dbReference>
<name>A0A810KW53_9ACTN</name>
<evidence type="ECO:0000313" key="4">
    <source>
        <dbReference type="EMBL" id="BCJ27127.1"/>
    </source>
</evidence>